<accession>A0A7X3JYB6</accession>
<dbReference type="RefSeq" id="WP_157333299.1">
    <property type="nucleotide sequence ID" value="NZ_RHLK01000002.1"/>
</dbReference>
<dbReference type="Pfam" id="PF06081">
    <property type="entry name" value="ArAE_1"/>
    <property type="match status" value="1"/>
</dbReference>
<reference evidence="7 8" key="1">
    <citation type="journal article" date="2019" name="Microorganisms">
        <title>Paenibacillus lutrae sp. nov., A Chitinolytic Species Isolated from A River Otter in Castril Natural Park, Granada, Spain.</title>
        <authorList>
            <person name="Rodriguez M."/>
            <person name="Reina J.C."/>
            <person name="Bejar V."/>
            <person name="Llamas I."/>
        </authorList>
    </citation>
    <scope>NUCLEOTIDE SEQUENCE [LARGE SCALE GENOMIC DNA]</scope>
    <source>
        <strain evidence="7 8">N10</strain>
    </source>
</reference>
<gene>
    <name evidence="7" type="ORF">EDM21_04615</name>
</gene>
<sequence length="350" mass="38675">MFVGLRVVKTSVAIAFSIWIARLLHLEPDHFAGIISMLAVQPSVYRSLHHTLSHMASALAASALGITAALVLGSSSLVIAAVAFIVMMMHVRLKRTASLTLAVIVAINTIGTSDELIGGMAAYNQFLLVLVGMTVGTAVNLISKPIHREREDVLLAKSETMLRVLLHYIQIDLQAEQMTPYKPVMRLQIEEVRTYIESGKSVSQLVREDRWLTRGSDGGAGELFRSYETMAERIRDLVKALQKADAAHPEAARLIQALAIVIRGQERMTLHGRRLPLGLLLRALRPSRMTRNPGQEEIARLFPYYQAYEALADYLKELEASRSAVVARPAVKEAPATRLRAVLRGKLVSR</sequence>
<dbReference type="GO" id="GO:0005886">
    <property type="term" value="C:plasma membrane"/>
    <property type="evidence" value="ECO:0007669"/>
    <property type="project" value="UniProtKB-SubCell"/>
</dbReference>
<evidence type="ECO:0000256" key="5">
    <source>
        <dbReference type="ARBA" id="ARBA00023136"/>
    </source>
</evidence>
<evidence type="ECO:0000256" key="6">
    <source>
        <dbReference type="SAM" id="Phobius"/>
    </source>
</evidence>
<dbReference type="OrthoDB" id="1653617at2"/>
<comment type="caution">
    <text evidence="7">The sequence shown here is derived from an EMBL/GenBank/DDBJ whole genome shotgun (WGS) entry which is preliminary data.</text>
</comment>
<dbReference type="AlphaFoldDB" id="A0A7X3JYB6"/>
<evidence type="ECO:0000256" key="3">
    <source>
        <dbReference type="ARBA" id="ARBA00022692"/>
    </source>
</evidence>
<dbReference type="InterPro" id="IPR052984">
    <property type="entry name" value="UPF0421"/>
</dbReference>
<keyword evidence="3 6" id="KW-0812">Transmembrane</keyword>
<keyword evidence="4 6" id="KW-1133">Transmembrane helix</keyword>
<dbReference type="Proteomes" id="UP000490800">
    <property type="component" value="Unassembled WGS sequence"/>
</dbReference>
<feature type="transmembrane region" description="Helical" evidence="6">
    <location>
        <begin position="6"/>
        <end position="24"/>
    </location>
</feature>
<evidence type="ECO:0008006" key="9">
    <source>
        <dbReference type="Google" id="ProtNLM"/>
    </source>
</evidence>
<evidence type="ECO:0000256" key="1">
    <source>
        <dbReference type="ARBA" id="ARBA00004651"/>
    </source>
</evidence>
<evidence type="ECO:0000256" key="4">
    <source>
        <dbReference type="ARBA" id="ARBA00022989"/>
    </source>
</evidence>
<dbReference type="InterPro" id="IPR010343">
    <property type="entry name" value="ArAE_1"/>
</dbReference>
<dbReference type="PANTHER" id="PTHR40064">
    <property type="entry name" value="MEMBRANE PROTEIN-RELATED"/>
    <property type="match status" value="1"/>
</dbReference>
<organism evidence="7 8">
    <name type="scientific">Paenibacillus lutrae</name>
    <dbReference type="NCBI Taxonomy" id="2078573"/>
    <lineage>
        <taxon>Bacteria</taxon>
        <taxon>Bacillati</taxon>
        <taxon>Bacillota</taxon>
        <taxon>Bacilli</taxon>
        <taxon>Bacillales</taxon>
        <taxon>Paenibacillaceae</taxon>
        <taxon>Paenibacillus</taxon>
    </lineage>
</organism>
<feature type="transmembrane region" description="Helical" evidence="6">
    <location>
        <begin position="60"/>
        <end position="86"/>
    </location>
</feature>
<proteinExistence type="predicted"/>
<name>A0A7X3JYB6_9BACL</name>
<feature type="transmembrane region" description="Helical" evidence="6">
    <location>
        <begin position="123"/>
        <end position="142"/>
    </location>
</feature>
<keyword evidence="8" id="KW-1185">Reference proteome</keyword>
<dbReference type="PANTHER" id="PTHR40064:SF1">
    <property type="entry name" value="MEMBRANE PROTEIN"/>
    <property type="match status" value="1"/>
</dbReference>
<evidence type="ECO:0000313" key="7">
    <source>
        <dbReference type="EMBL" id="MVO98807.1"/>
    </source>
</evidence>
<feature type="transmembrane region" description="Helical" evidence="6">
    <location>
        <begin position="93"/>
        <end position="111"/>
    </location>
</feature>
<comment type="subcellular location">
    <subcellularLocation>
        <location evidence="1">Cell membrane</location>
        <topology evidence="1">Multi-pass membrane protein</topology>
    </subcellularLocation>
</comment>
<keyword evidence="2" id="KW-1003">Cell membrane</keyword>
<evidence type="ECO:0000256" key="2">
    <source>
        <dbReference type="ARBA" id="ARBA00022475"/>
    </source>
</evidence>
<dbReference type="EMBL" id="RHLK01000002">
    <property type="protein sequence ID" value="MVO98807.1"/>
    <property type="molecule type" value="Genomic_DNA"/>
</dbReference>
<keyword evidence="5 6" id="KW-0472">Membrane</keyword>
<evidence type="ECO:0000313" key="8">
    <source>
        <dbReference type="Proteomes" id="UP000490800"/>
    </source>
</evidence>
<protein>
    <recommendedName>
        <fullName evidence="9">Aromatic acid exporter family protein</fullName>
    </recommendedName>
</protein>